<protein>
    <submittedName>
        <fullName evidence="14">Uncharacterized protein</fullName>
    </submittedName>
</protein>
<keyword evidence="5 13" id="KW-1133">Transmembrane helix</keyword>
<evidence type="ECO:0000256" key="9">
    <source>
        <dbReference type="ARBA" id="ARBA00023201"/>
    </source>
</evidence>
<name>A0AAV2THQ2_CALDB</name>
<reference evidence="14" key="1">
    <citation type="submission" date="2024-06" db="EMBL/GenBank/DDBJ databases">
        <authorList>
            <person name="Liu X."/>
            <person name="Lenzi L."/>
            <person name="Haldenby T S."/>
            <person name="Uol C."/>
        </authorList>
    </citation>
    <scope>NUCLEOTIDE SEQUENCE</scope>
</reference>
<evidence type="ECO:0000256" key="7">
    <source>
        <dbReference type="ARBA" id="ARBA00023065"/>
    </source>
</evidence>
<keyword evidence="9 11" id="KW-0739">Sodium transport</keyword>
<keyword evidence="4 11" id="KW-0812">Transmembrane</keyword>
<feature type="transmembrane region" description="Helical" evidence="13">
    <location>
        <begin position="1009"/>
        <end position="1031"/>
    </location>
</feature>
<evidence type="ECO:0000256" key="6">
    <source>
        <dbReference type="ARBA" id="ARBA00023053"/>
    </source>
</evidence>
<feature type="transmembrane region" description="Helical" evidence="13">
    <location>
        <begin position="285"/>
        <end position="303"/>
    </location>
</feature>
<evidence type="ECO:0000256" key="12">
    <source>
        <dbReference type="SAM" id="MobiDB-lite"/>
    </source>
</evidence>
<comment type="caution">
    <text evidence="14">The sequence shown here is derived from an EMBL/GenBank/DDBJ whole genome shotgun (WGS) entry which is preliminary data.</text>
</comment>
<dbReference type="EMBL" id="CAXLJL010000234">
    <property type="protein sequence ID" value="CAL5134947.1"/>
    <property type="molecule type" value="Genomic_DNA"/>
</dbReference>
<sequence length="1045" mass="118933">MEKQNNERVLHSAECPLYCPEQFQGLNVSHPRFVNEPIYSQRRSTNILKLETMKKIQEIPRPLQEFKELPARDKNVRANARQLKGSPKTNNENNSIFEIVPEGQHYHTTSPTTSFSYFKVNPTSHFGTFGPHQTKVNEKRIIQDKNVFCYSNNEPHLTENPDDLGNMHPNEALGTQILRSQSTENISSANEFCPYRRQTTVEQYQPVSSPTDEKRGCQKSVSQVPLVPIGCAMNQSFDMDPPLIIQHKSDETGFQPEQQEIYLPSGQYVEQNHRFPNSLKFCRRLALFIVCLIVLTCLSYRLIDWHNRYQAMKAYFIYVSESRSTDKIMAYEEGRNSSINLISHVPNFSPDGSSASDRQADSSNVLWSSTPAPHLVITICNLNPVRGSSLFAVENGSQIYDFILRKRQNELEMPQTANEFDQNPTLISIDLLSRTGHRIEEMLKSCRFGDHIYTSENYSTMLTPYGLCYLLNLDYDVSELKCLLDPQEYDYLIPNHGLSGFRVWIHTSEAQAREALQVDYTRAYVSLDRAKPHYGGIGPNEVTVGSEFQTVFRVAVGMDLLIRSAMLDGKTCPPPYACSDSEQPGHSSLRLKQKMGPEDLKHQEKFRQSLPFRTAPAMNVRIISSTQASKPILRYNLLALRNPVLFRRNPIKVAWGLHVQQRAFLRLANQTAFAEVEKLVSEFGELQNGLEKTISQLHMIQSSSWADERELLQKQNRREKCGQDLLEYIKVLSNLTINFYEDLCHLPATDKLFTGAILRCNKNRTKSSTKSNKEKNFLKAVLLAKNQVRYHGKSGVPSQQKSGYPHGPENLSLPDYTTQGLQMEDYMMTCQKSLLQLQVIHLFFAQQPSGTQLKDVLRNYLRILSAKRMQLRPGSSDPTHLRLPLSNSDPTTSSDGLNEEIFNIPFNPDVCTNSMQQRISKKYHAFLMQIGEGIAGCLQRLQIFVDSMNSIVLANRPIAEAFQLEETDLSHIPHSSLVSFTMQIETAGGDISDHRMISLDNLFNPLSDILGICFSTLGLLVPVLLLIDYGFNKVHRRRVTIGNKR</sequence>
<keyword evidence="7 11" id="KW-0406">Ion transport</keyword>
<proteinExistence type="inferred from homology"/>
<evidence type="ECO:0000256" key="4">
    <source>
        <dbReference type="ARBA" id="ARBA00022692"/>
    </source>
</evidence>
<dbReference type="Gene3D" id="2.60.470.10">
    <property type="entry name" value="Acid-sensing ion channels like domains"/>
    <property type="match status" value="1"/>
</dbReference>
<dbReference type="PANTHER" id="PTHR11690">
    <property type="entry name" value="AMILORIDE-SENSITIVE SODIUM CHANNEL-RELATED"/>
    <property type="match status" value="1"/>
</dbReference>
<keyword evidence="10 11" id="KW-0407">Ion channel</keyword>
<dbReference type="AlphaFoldDB" id="A0AAV2THQ2"/>
<evidence type="ECO:0000256" key="2">
    <source>
        <dbReference type="ARBA" id="ARBA00022448"/>
    </source>
</evidence>
<dbReference type="GO" id="GO:0005886">
    <property type="term" value="C:plasma membrane"/>
    <property type="evidence" value="ECO:0007669"/>
    <property type="project" value="TreeGrafter"/>
</dbReference>
<evidence type="ECO:0000256" key="10">
    <source>
        <dbReference type="ARBA" id="ARBA00023303"/>
    </source>
</evidence>
<evidence type="ECO:0000256" key="8">
    <source>
        <dbReference type="ARBA" id="ARBA00023136"/>
    </source>
</evidence>
<evidence type="ECO:0000313" key="14">
    <source>
        <dbReference type="EMBL" id="CAL5134947.1"/>
    </source>
</evidence>
<keyword evidence="3 11" id="KW-0894">Sodium channel</keyword>
<dbReference type="GO" id="GO:0015280">
    <property type="term" value="F:ligand-gated sodium channel activity"/>
    <property type="evidence" value="ECO:0007669"/>
    <property type="project" value="TreeGrafter"/>
</dbReference>
<accession>A0AAV2THQ2</accession>
<dbReference type="Pfam" id="PF00858">
    <property type="entry name" value="ASC"/>
    <property type="match status" value="1"/>
</dbReference>
<dbReference type="InterPro" id="IPR001873">
    <property type="entry name" value="ENaC"/>
</dbReference>
<feature type="region of interest" description="Disordered" evidence="12">
    <location>
        <begin position="792"/>
        <end position="811"/>
    </location>
</feature>
<feature type="compositionally biased region" description="Polar residues" evidence="12">
    <location>
        <begin position="885"/>
        <end position="894"/>
    </location>
</feature>
<evidence type="ECO:0000313" key="15">
    <source>
        <dbReference type="Proteomes" id="UP001497525"/>
    </source>
</evidence>
<evidence type="ECO:0000256" key="1">
    <source>
        <dbReference type="ARBA" id="ARBA00004141"/>
    </source>
</evidence>
<evidence type="ECO:0000256" key="3">
    <source>
        <dbReference type="ARBA" id="ARBA00022461"/>
    </source>
</evidence>
<keyword evidence="6" id="KW-0915">Sodium</keyword>
<keyword evidence="8 13" id="KW-0472">Membrane</keyword>
<evidence type="ECO:0000256" key="11">
    <source>
        <dbReference type="RuleBase" id="RU000679"/>
    </source>
</evidence>
<organism evidence="14 15">
    <name type="scientific">Calicophoron daubneyi</name>
    <name type="common">Rumen fluke</name>
    <name type="synonym">Paramphistomum daubneyi</name>
    <dbReference type="NCBI Taxonomy" id="300641"/>
    <lineage>
        <taxon>Eukaryota</taxon>
        <taxon>Metazoa</taxon>
        <taxon>Spiralia</taxon>
        <taxon>Lophotrochozoa</taxon>
        <taxon>Platyhelminthes</taxon>
        <taxon>Trematoda</taxon>
        <taxon>Digenea</taxon>
        <taxon>Plagiorchiida</taxon>
        <taxon>Pronocephalata</taxon>
        <taxon>Paramphistomoidea</taxon>
        <taxon>Paramphistomidae</taxon>
        <taxon>Calicophoron</taxon>
    </lineage>
</organism>
<evidence type="ECO:0000256" key="13">
    <source>
        <dbReference type="SAM" id="Phobius"/>
    </source>
</evidence>
<evidence type="ECO:0000256" key="5">
    <source>
        <dbReference type="ARBA" id="ARBA00022989"/>
    </source>
</evidence>
<dbReference type="Proteomes" id="UP001497525">
    <property type="component" value="Unassembled WGS sequence"/>
</dbReference>
<keyword evidence="2 11" id="KW-0813">Transport</keyword>
<comment type="similarity">
    <text evidence="11">Belongs to the amiloride-sensitive sodium channel (TC 1.A.6) family.</text>
</comment>
<feature type="region of interest" description="Disordered" evidence="12">
    <location>
        <begin position="872"/>
        <end position="894"/>
    </location>
</feature>
<gene>
    <name evidence="14" type="ORF">CDAUBV1_LOCUS9038</name>
</gene>
<comment type="subcellular location">
    <subcellularLocation>
        <location evidence="1">Membrane</location>
        <topology evidence="1">Multi-pass membrane protein</topology>
    </subcellularLocation>
</comment>